<keyword evidence="3" id="KW-0997">Cell inner membrane</keyword>
<feature type="compositionally biased region" description="Polar residues" evidence="7">
    <location>
        <begin position="549"/>
        <end position="563"/>
    </location>
</feature>
<evidence type="ECO:0000256" key="2">
    <source>
        <dbReference type="ARBA" id="ARBA00022475"/>
    </source>
</evidence>
<comment type="subcellular location">
    <subcellularLocation>
        <location evidence="1">Cell inner membrane</location>
    </subcellularLocation>
</comment>
<gene>
    <name evidence="10" type="ORF">C7A10_27685</name>
</gene>
<evidence type="ECO:0000313" key="10">
    <source>
        <dbReference type="EMBL" id="PRW85149.1"/>
    </source>
</evidence>
<dbReference type="Pfam" id="PF02470">
    <property type="entry name" value="MlaD"/>
    <property type="match status" value="3"/>
</dbReference>
<organism evidence="10 11">
    <name type="scientific">Pseudomonas fluorescens</name>
    <dbReference type="NCBI Taxonomy" id="294"/>
    <lineage>
        <taxon>Bacteria</taxon>
        <taxon>Pseudomonadati</taxon>
        <taxon>Pseudomonadota</taxon>
        <taxon>Gammaproteobacteria</taxon>
        <taxon>Pseudomonadales</taxon>
        <taxon>Pseudomonadaceae</taxon>
        <taxon>Pseudomonas</taxon>
    </lineage>
</organism>
<dbReference type="InterPro" id="IPR051800">
    <property type="entry name" value="PqiA-PqiB_transport"/>
</dbReference>
<evidence type="ECO:0000256" key="6">
    <source>
        <dbReference type="ARBA" id="ARBA00023136"/>
    </source>
</evidence>
<dbReference type="RefSeq" id="WP_070413650.1">
    <property type="nucleotide sequence ID" value="NZ_PVUH01000026.1"/>
</dbReference>
<dbReference type="EMBL" id="PVUH01000026">
    <property type="protein sequence ID" value="PRW85149.1"/>
    <property type="molecule type" value="Genomic_DNA"/>
</dbReference>
<evidence type="ECO:0000256" key="4">
    <source>
        <dbReference type="ARBA" id="ARBA00022692"/>
    </source>
</evidence>
<evidence type="ECO:0000313" key="11">
    <source>
        <dbReference type="Proteomes" id="UP000239731"/>
    </source>
</evidence>
<reference evidence="10 11" key="1">
    <citation type="submission" date="2018-03" db="EMBL/GenBank/DDBJ databases">
        <title>Blue discolouration in mozzarella cheese caused by Pseudomonas fluorescens.</title>
        <authorList>
            <person name="Chiesa F."/>
            <person name="Dalmasso A."/>
            <person name="Lomonaco S."/>
        </authorList>
    </citation>
    <scope>NUCLEOTIDE SEQUENCE [LARGE SCALE GENOMIC DNA]</scope>
    <source>
        <strain evidence="10 11">11293</strain>
    </source>
</reference>
<evidence type="ECO:0000256" key="5">
    <source>
        <dbReference type="ARBA" id="ARBA00022989"/>
    </source>
</evidence>
<feature type="transmembrane region" description="Helical" evidence="8">
    <location>
        <begin position="27"/>
        <end position="48"/>
    </location>
</feature>
<feature type="compositionally biased region" description="Basic and acidic residues" evidence="7">
    <location>
        <begin position="534"/>
        <end position="543"/>
    </location>
</feature>
<dbReference type="PANTHER" id="PTHR30462">
    <property type="entry name" value="INTERMEMBRANE TRANSPORT PROTEIN PQIB-RELATED"/>
    <property type="match status" value="1"/>
</dbReference>
<keyword evidence="4 8" id="KW-0812">Transmembrane</keyword>
<dbReference type="AlphaFoldDB" id="A0A2T0HPY1"/>
<comment type="caution">
    <text evidence="10">The sequence shown here is derived from an EMBL/GenBank/DDBJ whole genome shotgun (WGS) entry which is preliminary data.</text>
</comment>
<feature type="domain" description="Mce/MlaD" evidence="9">
    <location>
        <begin position="166"/>
        <end position="255"/>
    </location>
</feature>
<keyword evidence="5 8" id="KW-1133">Transmembrane helix</keyword>
<evidence type="ECO:0000256" key="3">
    <source>
        <dbReference type="ARBA" id="ARBA00022519"/>
    </source>
</evidence>
<evidence type="ECO:0000256" key="7">
    <source>
        <dbReference type="SAM" id="MobiDB-lite"/>
    </source>
</evidence>
<feature type="region of interest" description="Disordered" evidence="7">
    <location>
        <begin position="534"/>
        <end position="563"/>
    </location>
</feature>
<dbReference type="PANTHER" id="PTHR30462:SF0">
    <property type="entry name" value="INTERMEMBRANE TRANSPORT PROTEIN YEBT"/>
    <property type="match status" value="1"/>
</dbReference>
<sequence length="563" mass="60990">MSDQFNVKTQRKPEAPGVKDRSKGVSLVWLLPIVAALIGLSMAAHSILSKGPEIKVTFLSAEGLVAGKTQVKYKNVVIGQVSDITLSDDRDHAVATVQLEHAAKAFTAQDSRFWVVRPRIGAQGISGVDTLFSGAFIGADPGESPETRIVFKGLESPPPITYGQKGKRYTLSADDLGSLDVGSPVYYRRIEVGQVVSYQLSADGKGVEIEIFVNAPNDDFITTGTRFWNASGVDVTFGADGLKVDTQSVASIVSGGIAFMEPPYGNDAKAADERGAFPLFKDQATALAPPDGEPFFIRMHFDQSMRGLAINAPVEFLGVNIGKVVSTDLDFNRSTNNFAVVVGAVIYPQRLGQAYEQILTAYDAGHDEDGKKSAQLISIFVKEGLRAQVKTANLLTGQLYVSFDFVPHAQSVPFNLAARPMEMPTIPGSLDKLQDQVQRIVEKLSKIPVERIADNLNANLVEMRKTLQQVNGQVLPQMRDALGQTQKTLSVVNESFAEDSPQRQQFGQVMDEVQRSARSVRVLSDLLSRHPEALIRGRVKEGQPDGFRPSTSASSAQPAESAK</sequence>
<proteinExistence type="predicted"/>
<dbReference type="GO" id="GO:0005886">
    <property type="term" value="C:plasma membrane"/>
    <property type="evidence" value="ECO:0007669"/>
    <property type="project" value="UniProtKB-SubCell"/>
</dbReference>
<protein>
    <submittedName>
        <fullName evidence="10">MCE family protein</fullName>
    </submittedName>
</protein>
<evidence type="ECO:0000259" key="9">
    <source>
        <dbReference type="Pfam" id="PF02470"/>
    </source>
</evidence>
<feature type="domain" description="Mce/MlaD" evidence="9">
    <location>
        <begin position="297"/>
        <end position="404"/>
    </location>
</feature>
<dbReference type="Proteomes" id="UP000239731">
    <property type="component" value="Unassembled WGS sequence"/>
</dbReference>
<accession>A0A2T0HPY1</accession>
<keyword evidence="2" id="KW-1003">Cell membrane</keyword>
<feature type="domain" description="Mce/MlaD" evidence="9">
    <location>
        <begin position="51"/>
        <end position="142"/>
    </location>
</feature>
<keyword evidence="6 8" id="KW-0472">Membrane</keyword>
<dbReference type="InterPro" id="IPR003399">
    <property type="entry name" value="Mce/MlaD"/>
</dbReference>
<name>A0A2T0HPY1_PSEFL</name>
<evidence type="ECO:0000256" key="8">
    <source>
        <dbReference type="SAM" id="Phobius"/>
    </source>
</evidence>
<evidence type="ECO:0000256" key="1">
    <source>
        <dbReference type="ARBA" id="ARBA00004533"/>
    </source>
</evidence>